<dbReference type="PANTHER" id="PTHR43418:SF4">
    <property type="entry name" value="MULTIFUNCTIONAL TRYPTOPHAN BIOSYNTHESIS PROTEIN"/>
    <property type="match status" value="1"/>
</dbReference>
<organism evidence="3 4">
    <name type="scientific">Chloracidobacterium sp. N</name>
    <dbReference type="NCBI Taxonomy" id="2821540"/>
    <lineage>
        <taxon>Bacteria</taxon>
        <taxon>Pseudomonadati</taxon>
        <taxon>Acidobacteriota</taxon>
        <taxon>Terriglobia</taxon>
        <taxon>Terriglobales</taxon>
        <taxon>Acidobacteriaceae</taxon>
        <taxon>Chloracidobacterium</taxon>
        <taxon>Chloracidobacterium aggregatum</taxon>
    </lineage>
</organism>
<feature type="domain" description="Glutamine amidotransferase" evidence="2">
    <location>
        <begin position="7"/>
        <end position="187"/>
    </location>
</feature>
<name>A0ABX8AZI2_9BACT</name>
<dbReference type="Gene3D" id="3.40.50.880">
    <property type="match status" value="1"/>
</dbReference>
<dbReference type="EMBL" id="CP072642">
    <property type="protein sequence ID" value="QUV94114.1"/>
    <property type="molecule type" value="Genomic_DNA"/>
</dbReference>
<accession>A0ABX8AZI2</accession>
<dbReference type="RefSeq" id="WP_211422428.1">
    <property type="nucleotide sequence ID" value="NZ_CP072642.1"/>
</dbReference>
<evidence type="ECO:0000313" key="3">
    <source>
        <dbReference type="EMBL" id="QUV94114.1"/>
    </source>
</evidence>
<sequence length="191" mass="20052">MTPTIIVLDDESSVAFTVAHAIAALGWHPVVCPLALTDATRLDELAPTHVVLVTGQAPAVSQPVIDTLVAARLGHTALIGIGQGALSLGVALGLSVPPERPVSPGLVEVCHDGCLAFGNLKYRFRAWASRLPRLGAENLPEALEMTATTPAGLLLGFRHRTHPCEGVLFQPESSGTPDGLQWFANVFGVRS</sequence>
<dbReference type="InterPro" id="IPR050472">
    <property type="entry name" value="Anth_synth/Amidotransfase"/>
</dbReference>
<evidence type="ECO:0000259" key="2">
    <source>
        <dbReference type="Pfam" id="PF00117"/>
    </source>
</evidence>
<keyword evidence="1" id="KW-0315">Glutamine amidotransferase</keyword>
<dbReference type="SUPFAM" id="SSF52317">
    <property type="entry name" value="Class I glutamine amidotransferase-like"/>
    <property type="match status" value="1"/>
</dbReference>
<dbReference type="Proteomes" id="UP000677668">
    <property type="component" value="Chromosome 1"/>
</dbReference>
<keyword evidence="4" id="KW-1185">Reference proteome</keyword>
<proteinExistence type="predicted"/>
<dbReference type="Pfam" id="PF00117">
    <property type="entry name" value="GATase"/>
    <property type="match status" value="1"/>
</dbReference>
<protein>
    <recommendedName>
        <fullName evidence="2">Glutamine amidotransferase domain-containing protein</fullName>
    </recommendedName>
</protein>
<evidence type="ECO:0000256" key="1">
    <source>
        <dbReference type="ARBA" id="ARBA00022962"/>
    </source>
</evidence>
<reference evidence="3 4" key="1">
    <citation type="submission" date="2021-03" db="EMBL/GenBank/DDBJ databases">
        <title>Genomic and phenotypic characterization of Chloracidobacterium isolates provides evidence for multiple species.</title>
        <authorList>
            <person name="Saini M.K."/>
            <person name="Costas A.M.G."/>
            <person name="Tank M."/>
            <person name="Bryant D.A."/>
        </authorList>
    </citation>
    <scope>NUCLEOTIDE SEQUENCE [LARGE SCALE GENOMIC DNA]</scope>
    <source>
        <strain evidence="3 4">N</strain>
    </source>
</reference>
<dbReference type="InterPro" id="IPR029062">
    <property type="entry name" value="Class_I_gatase-like"/>
</dbReference>
<gene>
    <name evidence="3" type="ORF">J8C05_01250</name>
</gene>
<dbReference type="InterPro" id="IPR017926">
    <property type="entry name" value="GATASE"/>
</dbReference>
<dbReference type="PANTHER" id="PTHR43418">
    <property type="entry name" value="MULTIFUNCTIONAL TRYPTOPHAN BIOSYNTHESIS PROTEIN-RELATED"/>
    <property type="match status" value="1"/>
</dbReference>
<evidence type="ECO:0000313" key="4">
    <source>
        <dbReference type="Proteomes" id="UP000677668"/>
    </source>
</evidence>